<dbReference type="GO" id="GO:0003676">
    <property type="term" value="F:nucleic acid binding"/>
    <property type="evidence" value="ECO:0007669"/>
    <property type="project" value="InterPro"/>
</dbReference>
<comment type="caution">
    <text evidence="2">The sequence shown here is derived from an EMBL/GenBank/DDBJ whole genome shotgun (WGS) entry which is preliminary data.</text>
</comment>
<dbReference type="InterPro" id="IPR036397">
    <property type="entry name" value="RNaseH_sf"/>
</dbReference>
<dbReference type="PANTHER" id="PTHR35046:SF26">
    <property type="entry name" value="RNA-DIRECTED DNA POLYMERASE"/>
    <property type="match status" value="1"/>
</dbReference>
<accession>A0A5D3DU46</accession>
<dbReference type="OrthoDB" id="166633at2759"/>
<evidence type="ECO:0000313" key="2">
    <source>
        <dbReference type="EMBL" id="TYK27032.1"/>
    </source>
</evidence>
<evidence type="ECO:0000313" key="3">
    <source>
        <dbReference type="Proteomes" id="UP000321393"/>
    </source>
</evidence>
<dbReference type="PANTHER" id="PTHR35046">
    <property type="entry name" value="ZINC KNUCKLE (CCHC-TYPE) FAMILY PROTEIN"/>
    <property type="match status" value="1"/>
</dbReference>
<name>A0A5D3DU46_CUCMM</name>
<sequence length="71" mass="8100">MDFIVALPKSHGFGSIMVVVDGFSNYTTFIPCPPNVKLDEATKLFFKNVVKVWRMSKSIISDCDPHFTRKF</sequence>
<dbReference type="Proteomes" id="UP000321947">
    <property type="component" value="Unassembled WGS sequence"/>
</dbReference>
<organism evidence="2 4">
    <name type="scientific">Cucumis melo var. makuwa</name>
    <name type="common">Oriental melon</name>
    <dbReference type="NCBI Taxonomy" id="1194695"/>
    <lineage>
        <taxon>Eukaryota</taxon>
        <taxon>Viridiplantae</taxon>
        <taxon>Streptophyta</taxon>
        <taxon>Embryophyta</taxon>
        <taxon>Tracheophyta</taxon>
        <taxon>Spermatophyta</taxon>
        <taxon>Magnoliopsida</taxon>
        <taxon>eudicotyledons</taxon>
        <taxon>Gunneridae</taxon>
        <taxon>Pentapetalae</taxon>
        <taxon>rosids</taxon>
        <taxon>fabids</taxon>
        <taxon>Cucurbitales</taxon>
        <taxon>Cucurbitaceae</taxon>
        <taxon>Benincaseae</taxon>
        <taxon>Cucumis</taxon>
    </lineage>
</organism>
<dbReference type="EMBL" id="SSTD01003134">
    <property type="protein sequence ID" value="TYK27032.1"/>
    <property type="molecule type" value="Genomic_DNA"/>
</dbReference>
<dbReference type="STRING" id="1194695.A0A5D3DU46"/>
<dbReference type="InterPro" id="IPR012337">
    <property type="entry name" value="RNaseH-like_sf"/>
</dbReference>
<gene>
    <name evidence="2" type="ORF">E5676_scaffold95G00130</name>
    <name evidence="1" type="ORF">E6C27_scaffold67G00860</name>
</gene>
<dbReference type="Proteomes" id="UP000321393">
    <property type="component" value="Unassembled WGS sequence"/>
</dbReference>
<evidence type="ECO:0000313" key="4">
    <source>
        <dbReference type="Proteomes" id="UP000321947"/>
    </source>
</evidence>
<dbReference type="SUPFAM" id="SSF53098">
    <property type="entry name" value="Ribonuclease H-like"/>
    <property type="match status" value="1"/>
</dbReference>
<proteinExistence type="predicted"/>
<protein>
    <submittedName>
        <fullName evidence="2">Uncharacterized protein</fullName>
    </submittedName>
</protein>
<evidence type="ECO:0000313" key="1">
    <source>
        <dbReference type="EMBL" id="KAA0041742.1"/>
    </source>
</evidence>
<dbReference type="EMBL" id="SSTE01016227">
    <property type="protein sequence ID" value="KAA0041742.1"/>
    <property type="molecule type" value="Genomic_DNA"/>
</dbReference>
<reference evidence="3 4" key="1">
    <citation type="submission" date="2019-08" db="EMBL/GenBank/DDBJ databases">
        <title>Draft genome sequences of two oriental melons (Cucumis melo L. var makuwa).</title>
        <authorList>
            <person name="Kwon S.-Y."/>
        </authorList>
    </citation>
    <scope>NUCLEOTIDE SEQUENCE [LARGE SCALE GENOMIC DNA]</scope>
    <source>
        <strain evidence="4">cv. Chang Bougi</strain>
        <strain evidence="3">cv. SW 3</strain>
        <tissue evidence="2">Leaf</tissue>
    </source>
</reference>
<dbReference type="AlphaFoldDB" id="A0A5D3DU46"/>
<dbReference type="Gene3D" id="3.30.420.10">
    <property type="entry name" value="Ribonuclease H-like superfamily/Ribonuclease H"/>
    <property type="match status" value="1"/>
</dbReference>